<dbReference type="STRING" id="356660.SAMN05444336_102344"/>
<protein>
    <submittedName>
        <fullName evidence="2">Putative spermidine/putrescine transport system substrate-binding protein</fullName>
    </submittedName>
</protein>
<dbReference type="InterPro" id="IPR006059">
    <property type="entry name" value="SBP"/>
</dbReference>
<dbReference type="GO" id="GO:0030975">
    <property type="term" value="F:thiamine binding"/>
    <property type="evidence" value="ECO:0007669"/>
    <property type="project" value="TreeGrafter"/>
</dbReference>
<dbReference type="RefSeq" id="WP_176954672.1">
    <property type="nucleotide sequence ID" value="NZ_FNMZ01000002.1"/>
</dbReference>
<organism evidence="2 3">
    <name type="scientific">Albimonas donghaensis</name>
    <dbReference type="NCBI Taxonomy" id="356660"/>
    <lineage>
        <taxon>Bacteria</taxon>
        <taxon>Pseudomonadati</taxon>
        <taxon>Pseudomonadota</taxon>
        <taxon>Alphaproteobacteria</taxon>
        <taxon>Rhodobacterales</taxon>
        <taxon>Paracoccaceae</taxon>
        <taxon>Albimonas</taxon>
    </lineage>
</organism>
<dbReference type="EMBL" id="FNMZ01000002">
    <property type="protein sequence ID" value="SDW78603.1"/>
    <property type="molecule type" value="Genomic_DNA"/>
</dbReference>
<reference evidence="2 3" key="1">
    <citation type="submission" date="2016-10" db="EMBL/GenBank/DDBJ databases">
        <authorList>
            <person name="de Groot N.N."/>
        </authorList>
    </citation>
    <scope>NUCLEOTIDE SEQUENCE [LARGE SCALE GENOMIC DNA]</scope>
    <source>
        <strain evidence="2 3">DSM 17890</strain>
    </source>
</reference>
<dbReference type="SUPFAM" id="SSF53850">
    <property type="entry name" value="Periplasmic binding protein-like II"/>
    <property type="match status" value="1"/>
</dbReference>
<dbReference type="GO" id="GO:0030976">
    <property type="term" value="F:thiamine pyrophosphate binding"/>
    <property type="evidence" value="ECO:0007669"/>
    <property type="project" value="TreeGrafter"/>
</dbReference>
<name>A0A1H2WD47_9RHOB</name>
<dbReference type="GO" id="GO:0015888">
    <property type="term" value="P:thiamine transport"/>
    <property type="evidence" value="ECO:0007669"/>
    <property type="project" value="TreeGrafter"/>
</dbReference>
<gene>
    <name evidence="2" type="ORF">SAMN05444336_102344</name>
</gene>
<sequence>MTTRRPRLILPSASAASAPASGPASGPISGLSRRSFLRNSAATAGAVAAASALGAPALAQARSLRIGSYGGYFENSFKEFVYPEFTAATGIEIESVTQPNSSDWLVTMQNAASSGAVPADLSLYARDTMIRAARIGGLLAPMDPAAMPNAEGLESRFLYTGDAGLMGVGAMAWFTSMVINPNVVEAPASWAEFWDVETYESSLGLNKLYNSYLLDIAAATFFDGAETMGSKDGIMACMEKIAELKPCVGLWWSAESQMEQAMKNEDVIGGTYYHDVAGLMASEGFPIASIFPREGNPQDYGSWCLTEGSEKSAEAAEFINFASLPSTQALMSRKIGTAPLLPQSGTDLTDAEFASVSGTPAITPAYEAYLDEAEFIKEEWEKMLAA</sequence>
<evidence type="ECO:0000313" key="3">
    <source>
        <dbReference type="Proteomes" id="UP000199118"/>
    </source>
</evidence>
<dbReference type="GO" id="GO:0030288">
    <property type="term" value="C:outer membrane-bounded periplasmic space"/>
    <property type="evidence" value="ECO:0007669"/>
    <property type="project" value="TreeGrafter"/>
</dbReference>
<accession>A0A1H2WD47</accession>
<dbReference type="Gene3D" id="3.40.190.10">
    <property type="entry name" value="Periplasmic binding protein-like II"/>
    <property type="match status" value="2"/>
</dbReference>
<dbReference type="AlphaFoldDB" id="A0A1H2WD47"/>
<evidence type="ECO:0000256" key="1">
    <source>
        <dbReference type="ARBA" id="ARBA00022729"/>
    </source>
</evidence>
<dbReference type="InterPro" id="IPR006311">
    <property type="entry name" value="TAT_signal"/>
</dbReference>
<proteinExistence type="predicted"/>
<dbReference type="PROSITE" id="PS51318">
    <property type="entry name" value="TAT"/>
    <property type="match status" value="1"/>
</dbReference>
<dbReference type="Proteomes" id="UP000199118">
    <property type="component" value="Unassembled WGS sequence"/>
</dbReference>
<dbReference type="PANTHER" id="PTHR30006:SF2">
    <property type="entry name" value="ABC TRANSPORTER SUBSTRATE-BINDING PROTEIN"/>
    <property type="match status" value="1"/>
</dbReference>
<keyword evidence="1" id="KW-0732">Signal</keyword>
<dbReference type="PANTHER" id="PTHR30006">
    <property type="entry name" value="THIAMINE-BINDING PERIPLASMIC PROTEIN-RELATED"/>
    <property type="match status" value="1"/>
</dbReference>
<keyword evidence="3" id="KW-1185">Reference proteome</keyword>
<evidence type="ECO:0000313" key="2">
    <source>
        <dbReference type="EMBL" id="SDW78603.1"/>
    </source>
</evidence>
<dbReference type="Pfam" id="PF13416">
    <property type="entry name" value="SBP_bac_8"/>
    <property type="match status" value="1"/>
</dbReference>